<dbReference type="Proteomes" id="UP001054857">
    <property type="component" value="Unassembled WGS sequence"/>
</dbReference>
<gene>
    <name evidence="2" type="ORF">Agub_g3665</name>
</gene>
<organism evidence="2 3">
    <name type="scientific">Astrephomene gubernaculifera</name>
    <dbReference type="NCBI Taxonomy" id="47775"/>
    <lineage>
        <taxon>Eukaryota</taxon>
        <taxon>Viridiplantae</taxon>
        <taxon>Chlorophyta</taxon>
        <taxon>core chlorophytes</taxon>
        <taxon>Chlorophyceae</taxon>
        <taxon>CS clade</taxon>
        <taxon>Chlamydomonadales</taxon>
        <taxon>Astrephomenaceae</taxon>
        <taxon>Astrephomene</taxon>
    </lineage>
</organism>
<feature type="region of interest" description="Disordered" evidence="1">
    <location>
        <begin position="62"/>
        <end position="156"/>
    </location>
</feature>
<accession>A0AAD3HIN8</accession>
<comment type="caution">
    <text evidence="2">The sequence shown here is derived from an EMBL/GenBank/DDBJ whole genome shotgun (WGS) entry which is preliminary data.</text>
</comment>
<feature type="compositionally biased region" description="Low complexity" evidence="1">
    <location>
        <begin position="100"/>
        <end position="156"/>
    </location>
</feature>
<evidence type="ECO:0000313" key="3">
    <source>
        <dbReference type="Proteomes" id="UP001054857"/>
    </source>
</evidence>
<reference evidence="2 3" key="1">
    <citation type="journal article" date="2021" name="Sci. Rep.">
        <title>Genome sequencing of the multicellular alga Astrephomene provides insights into convergent evolution of germ-soma differentiation.</title>
        <authorList>
            <person name="Yamashita S."/>
            <person name="Yamamoto K."/>
            <person name="Matsuzaki R."/>
            <person name="Suzuki S."/>
            <person name="Yamaguchi H."/>
            <person name="Hirooka S."/>
            <person name="Minakuchi Y."/>
            <person name="Miyagishima S."/>
            <person name="Kawachi M."/>
            <person name="Toyoda A."/>
            <person name="Nozaki H."/>
        </authorList>
    </citation>
    <scope>NUCLEOTIDE SEQUENCE [LARGE SCALE GENOMIC DNA]</scope>
    <source>
        <strain evidence="2 3">NIES-4017</strain>
    </source>
</reference>
<dbReference type="EMBL" id="BMAR01000004">
    <property type="protein sequence ID" value="GFR42754.1"/>
    <property type="molecule type" value="Genomic_DNA"/>
</dbReference>
<sequence length="156" mass="15579">LDEGNLVRHLARFCGPDQAYGGLLTSQATARQRRRAAGHPAQPADAGTQEAAAIQGVQMELRGHATTGQAVHDTRAAPRGQKRNAHEAAPTTTPPPTAPPTRTAAAAAPSAAGQLALPPQARPRFAALTNTAAAAAPSAAAPSGAPPTALTPATTA</sequence>
<name>A0AAD3HIN8_9CHLO</name>
<feature type="non-terminal residue" evidence="2">
    <location>
        <position position="1"/>
    </location>
</feature>
<feature type="non-terminal residue" evidence="2">
    <location>
        <position position="156"/>
    </location>
</feature>
<dbReference type="AlphaFoldDB" id="A0AAD3HIN8"/>
<protein>
    <submittedName>
        <fullName evidence="2">Uncharacterized protein</fullName>
    </submittedName>
</protein>
<evidence type="ECO:0000313" key="2">
    <source>
        <dbReference type="EMBL" id="GFR42754.1"/>
    </source>
</evidence>
<evidence type="ECO:0000256" key="1">
    <source>
        <dbReference type="SAM" id="MobiDB-lite"/>
    </source>
</evidence>
<proteinExistence type="predicted"/>
<feature type="region of interest" description="Disordered" evidence="1">
    <location>
        <begin position="30"/>
        <end position="50"/>
    </location>
</feature>
<keyword evidence="3" id="KW-1185">Reference proteome</keyword>